<reference evidence="1 2" key="1">
    <citation type="submission" date="2016-10" db="EMBL/GenBank/DDBJ databases">
        <authorList>
            <person name="de Groot N.N."/>
        </authorList>
    </citation>
    <scope>NUCLEOTIDE SEQUENCE [LARGE SCALE GENOMIC DNA]</scope>
    <source>
        <strain evidence="1 2">DSM 43019</strain>
    </source>
</reference>
<evidence type="ECO:0000313" key="1">
    <source>
        <dbReference type="EMBL" id="SFF83299.1"/>
    </source>
</evidence>
<accession>A0A1I2LXV9</accession>
<gene>
    <name evidence="1" type="ORF">SAMN05421541_12476</name>
</gene>
<dbReference type="Gene3D" id="3.30.420.40">
    <property type="match status" value="2"/>
</dbReference>
<proteinExistence type="predicted"/>
<name>A0A1I2LXV9_9ACTN</name>
<dbReference type="Gene3D" id="3.90.640.10">
    <property type="entry name" value="Actin, Chain A, domain 4"/>
    <property type="match status" value="1"/>
</dbReference>
<organism evidence="1 2">
    <name type="scientific">Actinoplanes philippinensis</name>
    <dbReference type="NCBI Taxonomy" id="35752"/>
    <lineage>
        <taxon>Bacteria</taxon>
        <taxon>Bacillati</taxon>
        <taxon>Actinomycetota</taxon>
        <taxon>Actinomycetes</taxon>
        <taxon>Micromonosporales</taxon>
        <taxon>Micromonosporaceae</taxon>
        <taxon>Actinoplanes</taxon>
    </lineage>
</organism>
<protein>
    <submittedName>
        <fullName evidence="1">Uncharacterized protein</fullName>
    </submittedName>
</protein>
<dbReference type="EMBL" id="FONV01000024">
    <property type="protein sequence ID" value="SFF83299.1"/>
    <property type="molecule type" value="Genomic_DNA"/>
</dbReference>
<dbReference type="Proteomes" id="UP000199645">
    <property type="component" value="Unassembled WGS sequence"/>
</dbReference>
<dbReference type="STRING" id="35752.SAMN05421541_12476"/>
<keyword evidence="2" id="KW-1185">Reference proteome</keyword>
<evidence type="ECO:0000313" key="2">
    <source>
        <dbReference type="Proteomes" id="UP000199645"/>
    </source>
</evidence>
<dbReference type="AlphaFoldDB" id="A0A1I2LXV9"/>
<sequence length="341" mass="36319">MTIYHYAWKIPDKECRKIRPFETLPDMPATDLVVVDIAAWWVTAVFESEGFDRPVLFDGRARAPSGVFQGSGVYTAGAPALATGLAHPESYRPDPMTLLRHGGPPAAVAAVLSHVAERTGRPAALTVVTAQEWDRPARERLEQAADTAGLPRPRAVSTAAAAAAQAGPGIVLVCVAGAAWPELTLVEGGRQLAASAVRAPGAPAIDEALLRVAAARGGTEADPDDWRLTREIERARATLGLQQRAAMLLPEPHQAVVLTRDDLAAAKAVHLDRLPDTVKLLLADAGVDRVAAVVQVGEDAQVSTALSDAGLAPAITVRDPHALLRGLTRTRTPPRRQWWRR</sequence>